<dbReference type="FunCoup" id="A0A671EMS7">
    <property type="interactions" value="18"/>
</dbReference>
<dbReference type="SUPFAM" id="SSF48726">
    <property type="entry name" value="Immunoglobulin"/>
    <property type="match status" value="1"/>
</dbReference>
<evidence type="ECO:0000256" key="1">
    <source>
        <dbReference type="ARBA" id="ARBA00022729"/>
    </source>
</evidence>
<protein>
    <submittedName>
        <fullName evidence="5">T cell receptor beta variable 15</fullName>
    </submittedName>
</protein>
<dbReference type="AlphaFoldDB" id="A0A671EMS7"/>
<reference evidence="5 6" key="1">
    <citation type="journal article" date="2015" name="Annu Rev Anim Biosci">
        <title>The Genome 10K Project: a way forward.</title>
        <authorList>
            <person name="Koepfli K.P."/>
            <person name="Paten B."/>
            <person name="O'Brien S.J."/>
            <person name="Koepfli K.P."/>
            <person name="Paten B."/>
            <person name="Antunes A."/>
            <person name="Belov K."/>
            <person name="Bustamante C."/>
            <person name="Castoe T.A."/>
            <person name="Clawson H."/>
            <person name="Crawford A.J."/>
            <person name="Diekhans M."/>
            <person name="Distel D."/>
            <person name="Durbin R."/>
            <person name="Earl D."/>
            <person name="Fujita M.K."/>
            <person name="Gamble T."/>
            <person name="Georges A."/>
            <person name="Gemmell N."/>
            <person name="Gilbert M.T."/>
            <person name="Graves J.M."/>
            <person name="Green R.E."/>
            <person name="Hickey G."/>
            <person name="Jarvis E.D."/>
            <person name="Johnson W."/>
            <person name="Komissarov A."/>
            <person name="Korf I."/>
            <person name="Kuhn R."/>
            <person name="Larkin D.M."/>
            <person name="Lewin H."/>
            <person name="Lopez J.V."/>
            <person name="Ma J."/>
            <person name="Marques-Bonet T."/>
            <person name="Miller W."/>
            <person name="Murphy R."/>
            <person name="Pevzner P."/>
            <person name="Shapiro B."/>
            <person name="Steiner C."/>
            <person name="Tamazian G."/>
            <person name="Venkatesh B."/>
            <person name="Wang J."/>
            <person name="Wayne R."/>
            <person name="Wiley E."/>
            <person name="Yang H."/>
            <person name="Zhang G."/>
            <person name="Haussler D."/>
            <person name="Ryder O."/>
            <person name="O'Brien S.J."/>
        </authorList>
    </citation>
    <scope>NUCLEOTIDE SEQUENCE</scope>
</reference>
<dbReference type="InterPro" id="IPR007110">
    <property type="entry name" value="Ig-like_dom"/>
</dbReference>
<accession>A0A671EMS7</accession>
<evidence type="ECO:0000256" key="2">
    <source>
        <dbReference type="ARBA" id="ARBA00022859"/>
    </source>
</evidence>
<evidence type="ECO:0000256" key="3">
    <source>
        <dbReference type="SAM" id="SignalP"/>
    </source>
</evidence>
<dbReference type="Proteomes" id="UP000472240">
    <property type="component" value="Chromosome 26"/>
</dbReference>
<evidence type="ECO:0000313" key="5">
    <source>
        <dbReference type="Ensembl" id="ENSRFEP00010014679.1"/>
    </source>
</evidence>
<dbReference type="InterPro" id="IPR036179">
    <property type="entry name" value="Ig-like_dom_sf"/>
</dbReference>
<dbReference type="GO" id="GO:0007166">
    <property type="term" value="P:cell surface receptor signaling pathway"/>
    <property type="evidence" value="ECO:0007669"/>
    <property type="project" value="TreeGrafter"/>
</dbReference>
<reference evidence="5" key="4">
    <citation type="submission" date="2025-08" db="UniProtKB">
        <authorList>
            <consortium name="Ensembl"/>
        </authorList>
    </citation>
    <scope>IDENTIFICATION</scope>
</reference>
<reference evidence="5" key="5">
    <citation type="submission" date="2025-09" db="UniProtKB">
        <authorList>
            <consortium name="Ensembl"/>
        </authorList>
    </citation>
    <scope>IDENTIFICATION</scope>
</reference>
<reference evidence="6" key="3">
    <citation type="submission" date="2018-12" db="EMBL/GenBank/DDBJ databases">
        <title>G10K-VGP greater horseshoe bat female genome, primary haplotype.</title>
        <authorList>
            <person name="Teeling E."/>
            <person name="Myers G."/>
            <person name="Vernes S."/>
            <person name="Pippel M."/>
            <person name="Winkler S."/>
            <person name="Fedrigo O."/>
            <person name="Rhie A."/>
            <person name="Koren S."/>
            <person name="Phillippy A."/>
            <person name="Lewin H."/>
            <person name="Damas J."/>
            <person name="Howe K."/>
            <person name="Mountcastle J."/>
            <person name="Jarvis E.D."/>
        </authorList>
    </citation>
    <scope>NUCLEOTIDE SEQUENCE [LARGE SCALE GENOMIC DNA]</scope>
</reference>
<dbReference type="Ensembl" id="ENSRFET00010016036.1">
    <property type="protein sequence ID" value="ENSRFEP00010014679.1"/>
    <property type="gene ID" value="ENSRFEG00010009970.1"/>
</dbReference>
<dbReference type="PANTHER" id="PTHR23268:SF13">
    <property type="entry name" value="IG-LIKE DOMAIN-CONTAINING PROTEIN"/>
    <property type="match status" value="1"/>
</dbReference>
<dbReference type="Gene3D" id="2.60.40.10">
    <property type="entry name" value="Immunoglobulins"/>
    <property type="match status" value="1"/>
</dbReference>
<keyword evidence="1 3" id="KW-0732">Signal</keyword>
<dbReference type="GeneTree" id="ENSGT00940000164102"/>
<feature type="signal peptide" evidence="3">
    <location>
        <begin position="1"/>
        <end position="30"/>
    </location>
</feature>
<dbReference type="InParanoid" id="A0A671EMS7"/>
<dbReference type="Pfam" id="PF07686">
    <property type="entry name" value="V-set"/>
    <property type="match status" value="1"/>
</dbReference>
<name>A0A671EMS7_RHIFE</name>
<dbReference type="PANTHER" id="PTHR23268">
    <property type="entry name" value="T-CELL RECEPTOR BETA CHAIN"/>
    <property type="match status" value="1"/>
</dbReference>
<organism evidence="5 6">
    <name type="scientific">Rhinolophus ferrumequinum</name>
    <name type="common">Greater horseshoe bat</name>
    <dbReference type="NCBI Taxonomy" id="59479"/>
    <lineage>
        <taxon>Eukaryota</taxon>
        <taxon>Metazoa</taxon>
        <taxon>Chordata</taxon>
        <taxon>Craniata</taxon>
        <taxon>Vertebrata</taxon>
        <taxon>Euteleostomi</taxon>
        <taxon>Mammalia</taxon>
        <taxon>Eutheria</taxon>
        <taxon>Laurasiatheria</taxon>
        <taxon>Chiroptera</taxon>
        <taxon>Yinpterochiroptera</taxon>
        <taxon>Rhinolophoidea</taxon>
        <taxon>Rhinolophidae</taxon>
        <taxon>Rhinolophinae</taxon>
        <taxon>Rhinolophus</taxon>
    </lineage>
</organism>
<gene>
    <name evidence="5" type="primary">TRBV15</name>
</gene>
<feature type="domain" description="Ig-like" evidence="4">
    <location>
        <begin position="27"/>
        <end position="133"/>
    </location>
</feature>
<keyword evidence="2" id="KW-0391">Immunity</keyword>
<dbReference type="OMA" id="HWMALCL"/>
<sequence>MPQSRSGPAMVPRLLHCVTLCLLGAGPLGATVTQNPRYQVTRIGKPVYLSCSQDMNHDTMYWYQQRLSQAPKLLFYYYDQDFNNETDTSDNFQPSRPNTSFCSLGIRSPGVRDSAVYLCASSRDTELERYHPS</sequence>
<proteinExistence type="predicted"/>
<dbReference type="PROSITE" id="PS50835">
    <property type="entry name" value="IG_LIKE"/>
    <property type="match status" value="1"/>
</dbReference>
<evidence type="ECO:0000313" key="6">
    <source>
        <dbReference type="Proteomes" id="UP000472240"/>
    </source>
</evidence>
<dbReference type="InterPro" id="IPR013783">
    <property type="entry name" value="Ig-like_fold"/>
</dbReference>
<dbReference type="GO" id="GO:0005886">
    <property type="term" value="C:plasma membrane"/>
    <property type="evidence" value="ECO:0007669"/>
    <property type="project" value="TreeGrafter"/>
</dbReference>
<evidence type="ECO:0000259" key="4">
    <source>
        <dbReference type="PROSITE" id="PS50835"/>
    </source>
</evidence>
<dbReference type="InterPro" id="IPR050413">
    <property type="entry name" value="TCR_beta_variable"/>
</dbReference>
<feature type="chain" id="PRO_5025561965" evidence="3">
    <location>
        <begin position="31"/>
        <end position="133"/>
    </location>
</feature>
<dbReference type="GO" id="GO:0002376">
    <property type="term" value="P:immune system process"/>
    <property type="evidence" value="ECO:0007669"/>
    <property type="project" value="UniProtKB-KW"/>
</dbReference>
<dbReference type="InterPro" id="IPR013106">
    <property type="entry name" value="Ig_V-set"/>
</dbReference>
<reference evidence="5 6" key="2">
    <citation type="journal article" date="2018" name="Annu Rev Anim Biosci">
        <title>Bat Biology, Genomes, and the Bat1K Project: To Generate Chromosome-Level Genomes for All Living Bat Species.</title>
        <authorList>
            <person name="Teeling E.C."/>
            <person name="Vernes S.C."/>
            <person name="Davalos L.M."/>
            <person name="Ray D.A."/>
            <person name="Gilbert M.T.P."/>
            <person name="Myers E."/>
        </authorList>
    </citation>
    <scope>NUCLEOTIDE SEQUENCE</scope>
</reference>
<keyword evidence="6" id="KW-1185">Reference proteome</keyword>